<gene>
    <name evidence="2" type="ORF">GOQ27_02295</name>
</gene>
<keyword evidence="1" id="KW-1133">Transmembrane helix</keyword>
<dbReference type="EMBL" id="WSFT01000014">
    <property type="protein sequence ID" value="MBS4537271.1"/>
    <property type="molecule type" value="Genomic_DNA"/>
</dbReference>
<keyword evidence="1" id="KW-0812">Transmembrane</keyword>
<accession>A0A942UVN2</accession>
<organism evidence="2 3">
    <name type="scientific">Anaeromonas frigoriresistens</name>
    <dbReference type="NCBI Taxonomy" id="2683708"/>
    <lineage>
        <taxon>Bacteria</taxon>
        <taxon>Bacillati</taxon>
        <taxon>Bacillota</taxon>
        <taxon>Tissierellia</taxon>
        <taxon>Tissierellales</taxon>
        <taxon>Thermohalobacteraceae</taxon>
        <taxon>Anaeromonas</taxon>
    </lineage>
</organism>
<dbReference type="RefSeq" id="WP_203365202.1">
    <property type="nucleotide sequence ID" value="NZ_WSFT01000014.1"/>
</dbReference>
<dbReference type="AlphaFoldDB" id="A0A942UVN2"/>
<proteinExistence type="predicted"/>
<keyword evidence="3" id="KW-1185">Reference proteome</keyword>
<reference evidence="2" key="1">
    <citation type="submission" date="2019-12" db="EMBL/GenBank/DDBJ databases">
        <title>Clostridiaceae gen. nov. sp. nov., isolated from sediment in Xinjiang, China.</title>
        <authorList>
            <person name="Zhang R."/>
        </authorList>
    </citation>
    <scope>NUCLEOTIDE SEQUENCE</scope>
    <source>
        <strain evidence="2">D2Q-11</strain>
    </source>
</reference>
<dbReference type="Proteomes" id="UP000724672">
    <property type="component" value="Unassembled WGS sequence"/>
</dbReference>
<evidence type="ECO:0000313" key="3">
    <source>
        <dbReference type="Proteomes" id="UP000724672"/>
    </source>
</evidence>
<sequence>MKILKLSLLLILIVIIVMGILLFTSNKVDSTDKLDKEFLVDKLVLQSQLDIYSENSIKFSEKEVNGLISPRLKTRLNSRNDSSSTKFEEIYLNLNKDYIYVQADLDNLPFVLNMKIDTTLKEDKISFTSQELRIGKLPIPQFLLDRFGLNNINDSLYIDTSEFNEITITNIELYENNLEIDYKTNNDQIVEKYIQKDQQKFIKTILTKLEKSEESRSLANNIVKAVLLTSADREISQGLIDNLKEDFINLDSQTKTELVFTMIKYNINYILNLVQN</sequence>
<keyword evidence="1" id="KW-0472">Membrane</keyword>
<comment type="caution">
    <text evidence="2">The sequence shown here is derived from an EMBL/GenBank/DDBJ whole genome shotgun (WGS) entry which is preliminary data.</text>
</comment>
<name>A0A942UVN2_9FIRM</name>
<protein>
    <submittedName>
        <fullName evidence="2">Uncharacterized protein</fullName>
    </submittedName>
</protein>
<feature type="transmembrane region" description="Helical" evidence="1">
    <location>
        <begin position="6"/>
        <end position="24"/>
    </location>
</feature>
<evidence type="ECO:0000256" key="1">
    <source>
        <dbReference type="SAM" id="Phobius"/>
    </source>
</evidence>
<evidence type="ECO:0000313" key="2">
    <source>
        <dbReference type="EMBL" id="MBS4537271.1"/>
    </source>
</evidence>